<dbReference type="PANTHER" id="PTHR45991">
    <property type="entry name" value="PACHYTENE CHECKPOINT PROTEIN 2"/>
    <property type="match status" value="1"/>
</dbReference>
<evidence type="ECO:0000313" key="5">
    <source>
        <dbReference type="Proteomes" id="UP000006310"/>
    </source>
</evidence>
<dbReference type="GO" id="GO:0007131">
    <property type="term" value="P:reciprocal meiotic recombination"/>
    <property type="evidence" value="ECO:0007669"/>
    <property type="project" value="EnsemblFungi"/>
</dbReference>
<feature type="domain" description="AAA+ ATPase" evidence="3">
    <location>
        <begin position="306"/>
        <end position="469"/>
    </location>
</feature>
<dbReference type="STRING" id="1071383.J7RT45"/>
<dbReference type="HOGENOM" id="CLU_028208_3_0_1"/>
<dbReference type="GO" id="GO:0005524">
    <property type="term" value="F:ATP binding"/>
    <property type="evidence" value="ECO:0007669"/>
    <property type="project" value="UniProtKB-KW"/>
</dbReference>
<protein>
    <recommendedName>
        <fullName evidence="3">AAA+ ATPase domain-containing protein</fullName>
    </recommendedName>
</protein>
<dbReference type="RefSeq" id="XP_022462123.1">
    <property type="nucleotide sequence ID" value="XM_022611393.1"/>
</dbReference>
<dbReference type="SMART" id="SM00382">
    <property type="entry name" value="AAA"/>
    <property type="match status" value="1"/>
</dbReference>
<sequence length="560" mass="62974">MNHLIDVELKVGTFQQASRIILENDGGAASLSEDSEEERLKVLFDVLAEVIKRKVQNYSMDKAGTLCITSRDIIEEGQGSIELVDPLTAAQKQLLKSLIKIIFHHADHLHESEYTNIGQNNLILSVFVKKITVEVFPDNLPTTPDPWYSGTNLLTAVHTILEADSNLTVPKIQATKTKSYTVKFYSCLEEFDTMSARDLLGTFDSIDLGKEEEDNNFEDEAQTFCEEMPATTKYTPFVIPLSQESLNFAKVTPLPSKHFEDLWENLHFEDDIKQKMYGYATVSLELKNFSEDVGNSNGNLDQILVNNKLLIVHGPPGTGKTTLCRGLCHKLSIRNTKVSVLDIIKPVYKGIVVEISCSHIFSRWFGESAKNIGTLFDDLEALLKLNERTQTFVCMIIDEVETIAGSRKDILSKNESSDSVRVVNTLLTRLDSLKKYNNFLILATSNLLESLDPAFVDRSDGVFSIGNPSRESVFKILFSSIQKLISLKVVTTEDSDDVIDNHKYNSIINLITNHCLKLELSGRTLRKLPLLCLSENFRKLPVPLDNFMMGLAQLVKQFHK</sequence>
<dbReference type="KEGG" id="kng:KNAG_0A01880"/>
<keyword evidence="2" id="KW-0067">ATP-binding</keyword>
<dbReference type="GO" id="GO:0042138">
    <property type="term" value="P:meiotic DNA double-strand break formation"/>
    <property type="evidence" value="ECO:0007669"/>
    <property type="project" value="EnsemblFungi"/>
</dbReference>
<dbReference type="eggNOG" id="KOG0744">
    <property type="taxonomic scope" value="Eukaryota"/>
</dbReference>
<dbReference type="GO" id="GO:0005730">
    <property type="term" value="C:nucleolus"/>
    <property type="evidence" value="ECO:0007669"/>
    <property type="project" value="EnsemblFungi"/>
</dbReference>
<name>J7RT45_HUIN7</name>
<dbReference type="Gene3D" id="3.40.50.300">
    <property type="entry name" value="P-loop containing nucleotide triphosphate hydrolases"/>
    <property type="match status" value="1"/>
</dbReference>
<keyword evidence="1" id="KW-0547">Nucleotide-binding</keyword>
<dbReference type="OrthoDB" id="5925at2759"/>
<dbReference type="GO" id="GO:0005694">
    <property type="term" value="C:chromosome"/>
    <property type="evidence" value="ECO:0007669"/>
    <property type="project" value="TreeGrafter"/>
</dbReference>
<gene>
    <name evidence="4" type="primary">KNAG0A01880</name>
    <name evidence="4" type="ordered locus">KNAG_0A01880</name>
</gene>
<organism evidence="4 5">
    <name type="scientific">Huiozyma naganishii (strain ATCC MYA-139 / BCRC 22969 / CBS 8797 / KCTC 17520 / NBRC 10181 / NCYC 3082 / Yp74L-3)</name>
    <name type="common">Yeast</name>
    <name type="synonym">Kazachstania naganishii</name>
    <dbReference type="NCBI Taxonomy" id="1071383"/>
    <lineage>
        <taxon>Eukaryota</taxon>
        <taxon>Fungi</taxon>
        <taxon>Dikarya</taxon>
        <taxon>Ascomycota</taxon>
        <taxon>Saccharomycotina</taxon>
        <taxon>Saccharomycetes</taxon>
        <taxon>Saccharomycetales</taxon>
        <taxon>Saccharomycetaceae</taxon>
        <taxon>Huiozyma</taxon>
    </lineage>
</organism>
<evidence type="ECO:0000259" key="3">
    <source>
        <dbReference type="SMART" id="SM00382"/>
    </source>
</evidence>
<dbReference type="Proteomes" id="UP000006310">
    <property type="component" value="Chromosome 1"/>
</dbReference>
<proteinExistence type="predicted"/>
<dbReference type="InterPro" id="IPR044539">
    <property type="entry name" value="Pch2-like"/>
</dbReference>
<accession>J7RT45</accession>
<dbReference type="GO" id="GO:0051598">
    <property type="term" value="P:meiotic recombination checkpoint signaling"/>
    <property type="evidence" value="ECO:0007669"/>
    <property type="project" value="EnsemblFungi"/>
</dbReference>
<evidence type="ECO:0000256" key="2">
    <source>
        <dbReference type="ARBA" id="ARBA00022840"/>
    </source>
</evidence>
<reference evidence="4 5" key="1">
    <citation type="journal article" date="2011" name="Proc. Natl. Acad. Sci. U.S.A.">
        <title>Evolutionary erosion of yeast sex chromosomes by mating-type switching accidents.</title>
        <authorList>
            <person name="Gordon J.L."/>
            <person name="Armisen D."/>
            <person name="Proux-Wera E."/>
            <person name="Oheigeartaigh S.S."/>
            <person name="Byrne K.P."/>
            <person name="Wolfe K.H."/>
        </authorList>
    </citation>
    <scope>NUCLEOTIDE SEQUENCE [LARGE SCALE GENOMIC DNA]</scope>
    <source>
        <strain evidence="5">ATCC MYA-139 / BCRC 22969 / CBS 8797 / CCRC 22969 / KCTC 17520 / NBRC 10181 / NCYC 3082</strain>
    </source>
</reference>
<keyword evidence="5" id="KW-1185">Reference proteome</keyword>
<dbReference type="InterPro" id="IPR003959">
    <property type="entry name" value="ATPase_AAA_core"/>
</dbReference>
<dbReference type="GeneID" id="34523512"/>
<evidence type="ECO:0000313" key="4">
    <source>
        <dbReference type="EMBL" id="CCK67877.1"/>
    </source>
</evidence>
<evidence type="ECO:0000256" key="1">
    <source>
        <dbReference type="ARBA" id="ARBA00022741"/>
    </source>
</evidence>
<dbReference type="InterPro" id="IPR027417">
    <property type="entry name" value="P-loop_NTPase"/>
</dbReference>
<dbReference type="SUPFAM" id="SSF52540">
    <property type="entry name" value="P-loop containing nucleoside triphosphate hydrolases"/>
    <property type="match status" value="2"/>
</dbReference>
<dbReference type="OMA" id="VCIEEMI"/>
<dbReference type="InterPro" id="IPR003593">
    <property type="entry name" value="AAA+_ATPase"/>
</dbReference>
<reference evidence="5" key="2">
    <citation type="submission" date="2012-08" db="EMBL/GenBank/DDBJ databases">
        <title>Genome sequence of Kazachstania naganishii.</title>
        <authorList>
            <person name="Gordon J.L."/>
            <person name="Armisen D."/>
            <person name="Proux-Wera E."/>
            <person name="OhEigeartaigh S.S."/>
            <person name="Byrne K.P."/>
            <person name="Wolfe K.H."/>
        </authorList>
    </citation>
    <scope>NUCLEOTIDE SEQUENCE [LARGE SCALE GENOMIC DNA]</scope>
    <source>
        <strain evidence="5">ATCC MYA-139 / BCRC 22969 / CBS 8797 / CCRC 22969 / KCTC 17520 / NBRC 10181 / NCYC 3082</strain>
    </source>
</reference>
<dbReference type="PANTHER" id="PTHR45991:SF1">
    <property type="entry name" value="PACHYTENE CHECKPOINT PROTEIN 2 HOMOLOG"/>
    <property type="match status" value="1"/>
</dbReference>
<dbReference type="Pfam" id="PF00004">
    <property type="entry name" value="AAA"/>
    <property type="match status" value="1"/>
</dbReference>
<dbReference type="EMBL" id="HE978314">
    <property type="protein sequence ID" value="CCK67877.1"/>
    <property type="molecule type" value="Genomic_DNA"/>
</dbReference>
<dbReference type="GO" id="GO:0016887">
    <property type="term" value="F:ATP hydrolysis activity"/>
    <property type="evidence" value="ECO:0007669"/>
    <property type="project" value="EnsemblFungi"/>
</dbReference>
<dbReference type="AlphaFoldDB" id="J7RT45"/>